<evidence type="ECO:0000256" key="1">
    <source>
        <dbReference type="ARBA" id="ARBA00022603"/>
    </source>
</evidence>
<proteinExistence type="predicted"/>
<evidence type="ECO:0000256" key="3">
    <source>
        <dbReference type="ARBA" id="ARBA00022691"/>
    </source>
</evidence>
<dbReference type="SUPFAM" id="SSF53335">
    <property type="entry name" value="S-adenosyl-L-methionine-dependent methyltransferases"/>
    <property type="match status" value="1"/>
</dbReference>
<dbReference type="PANTHER" id="PTHR43464:SF19">
    <property type="entry name" value="UBIQUINONE BIOSYNTHESIS O-METHYLTRANSFERASE, MITOCHONDRIAL"/>
    <property type="match status" value="1"/>
</dbReference>
<keyword evidence="3" id="KW-0949">S-adenosyl-L-methionine</keyword>
<dbReference type="Proteomes" id="UP000253628">
    <property type="component" value="Unassembled WGS sequence"/>
</dbReference>
<reference evidence="5 6" key="1">
    <citation type="submission" date="2018-06" db="EMBL/GenBank/DDBJ databases">
        <title>Genomic Encyclopedia of Type Strains, Phase IV (KMG-IV): sequencing the most valuable type-strain genomes for metagenomic binning, comparative biology and taxonomic classification.</title>
        <authorList>
            <person name="Goeker M."/>
        </authorList>
    </citation>
    <scope>NUCLEOTIDE SEQUENCE [LARGE SCALE GENOMIC DNA]</scope>
    <source>
        <strain evidence="5 6">DSM 25520</strain>
    </source>
</reference>
<keyword evidence="2 5" id="KW-0808">Transferase</keyword>
<evidence type="ECO:0000313" key="6">
    <source>
        <dbReference type="Proteomes" id="UP000253628"/>
    </source>
</evidence>
<comment type="caution">
    <text evidence="5">The sequence shown here is derived from an EMBL/GenBank/DDBJ whole genome shotgun (WGS) entry which is preliminary data.</text>
</comment>
<evidence type="ECO:0000259" key="4">
    <source>
        <dbReference type="Pfam" id="PF08241"/>
    </source>
</evidence>
<gene>
    <name evidence="5" type="ORF">DFR37_102101</name>
</gene>
<dbReference type="Pfam" id="PF08241">
    <property type="entry name" value="Methyltransf_11"/>
    <property type="match status" value="1"/>
</dbReference>
<name>A0A366HHH8_9BURK</name>
<feature type="domain" description="Methyltransferase type 11" evidence="4">
    <location>
        <begin position="84"/>
        <end position="176"/>
    </location>
</feature>
<sequence length="248" mass="28646">MFCGIWRRQNRFAIKCCYELVVFFTDINVQQKDIFLASEADAWFERNHQACLERDFANDDLVARIVARIVSRVSLHGGGPIKLLEIGCGEGRRLEWLAKNFNIEVYGIEPSAKAVEQACSRGVKAQRGTADTLPFETASFDIVVFGFCLYLCDRQDLFRIACEADRVLKPKAWVIINDFFSSTPMKREYHHKSGMYSYKMDYRTIFDWHPAYTCYEHKLTSHSLGDLIDDPQEWVAISLLRKVTTSNE</sequence>
<accession>A0A366HHH8</accession>
<dbReference type="InterPro" id="IPR013216">
    <property type="entry name" value="Methyltransf_11"/>
</dbReference>
<protein>
    <submittedName>
        <fullName evidence="5">Methyltransferase family protein</fullName>
    </submittedName>
</protein>
<dbReference type="InterPro" id="IPR029063">
    <property type="entry name" value="SAM-dependent_MTases_sf"/>
</dbReference>
<dbReference type="GO" id="GO:0008757">
    <property type="term" value="F:S-adenosylmethionine-dependent methyltransferase activity"/>
    <property type="evidence" value="ECO:0007669"/>
    <property type="project" value="InterPro"/>
</dbReference>
<dbReference type="Gene3D" id="3.40.50.150">
    <property type="entry name" value="Vaccinia Virus protein VP39"/>
    <property type="match status" value="1"/>
</dbReference>
<dbReference type="PANTHER" id="PTHR43464">
    <property type="entry name" value="METHYLTRANSFERASE"/>
    <property type="match status" value="1"/>
</dbReference>
<keyword evidence="1 5" id="KW-0489">Methyltransferase</keyword>
<evidence type="ECO:0000313" key="5">
    <source>
        <dbReference type="EMBL" id="RBP41722.1"/>
    </source>
</evidence>
<dbReference type="GO" id="GO:0032259">
    <property type="term" value="P:methylation"/>
    <property type="evidence" value="ECO:0007669"/>
    <property type="project" value="UniProtKB-KW"/>
</dbReference>
<organism evidence="5 6">
    <name type="scientific">Eoetvoesiella caeni</name>
    <dbReference type="NCBI Taxonomy" id="645616"/>
    <lineage>
        <taxon>Bacteria</taxon>
        <taxon>Pseudomonadati</taxon>
        <taxon>Pseudomonadota</taxon>
        <taxon>Betaproteobacteria</taxon>
        <taxon>Burkholderiales</taxon>
        <taxon>Alcaligenaceae</taxon>
        <taxon>Eoetvoesiella</taxon>
    </lineage>
</organism>
<evidence type="ECO:0000256" key="2">
    <source>
        <dbReference type="ARBA" id="ARBA00022679"/>
    </source>
</evidence>
<dbReference type="CDD" id="cd02440">
    <property type="entry name" value="AdoMet_MTases"/>
    <property type="match status" value="1"/>
</dbReference>
<dbReference type="OrthoDB" id="9772751at2"/>
<dbReference type="AlphaFoldDB" id="A0A366HHH8"/>
<dbReference type="EMBL" id="QNRQ01000002">
    <property type="protein sequence ID" value="RBP41722.1"/>
    <property type="molecule type" value="Genomic_DNA"/>
</dbReference>
<keyword evidence="6" id="KW-1185">Reference proteome</keyword>